<evidence type="ECO:0000313" key="1">
    <source>
        <dbReference type="EMBL" id="QFR42574.1"/>
    </source>
</evidence>
<name>A0AAJ4A2B0_9BACT</name>
<proteinExistence type="predicted"/>
<dbReference type="PANTHER" id="PTHR33295">
    <property type="entry name" value="ATPASE"/>
    <property type="match status" value="1"/>
</dbReference>
<sequence>MEILLEELYKTDIIVDKFHFRKLFLENISYQINGITQSGKTKLVKNYLLGLKKSSYLYVDCNDLRIEADLFNALMPKFCSDNKIETVVFDNYIPALHFVNVKQLIICSEVHYEINSLKTLRLYPLDYEEFLAYEHKYDSTALNHFFQLGGFPFMHKINSDEKIIYLQKVLKSALSETELDILVFCTKTMTQKISPYSIYERLKQTRKISKDKLYSSFDMLCKKGYLHQLQKTNHPKAIAKIYLCDISLKSALTIDKHFGRIFENMIYLEILKSNRESFYDDGIDFYLPQNSEVILATPFADERALFKKIEAIEAFIIRYQVKKITAVTMSKEGSVNHPFSRIEMVPFDIWALGD</sequence>
<dbReference type="EMBL" id="CP041166">
    <property type="protein sequence ID" value="QFR42574.1"/>
    <property type="molecule type" value="Genomic_DNA"/>
</dbReference>
<protein>
    <submittedName>
        <fullName evidence="1">ATP-binding protein</fullName>
    </submittedName>
</protein>
<keyword evidence="1" id="KW-0067">ATP-binding</keyword>
<keyword evidence="2" id="KW-1185">Reference proteome</keyword>
<dbReference type="PANTHER" id="PTHR33295:SF7">
    <property type="entry name" value="ATPASE"/>
    <property type="match status" value="1"/>
</dbReference>
<gene>
    <name evidence="1" type="ORF">FJR47_01050</name>
</gene>
<dbReference type="RefSeq" id="WP_152298645.1">
    <property type="nucleotide sequence ID" value="NZ_CP041166.1"/>
</dbReference>
<keyword evidence="1" id="KW-0547">Nucleotide-binding</keyword>
<dbReference type="Proteomes" id="UP000326061">
    <property type="component" value="Chromosome"/>
</dbReference>
<organism evidence="1 2">
    <name type="scientific">Sulfurimonas xiamenensis</name>
    <dbReference type="NCBI Taxonomy" id="2590021"/>
    <lineage>
        <taxon>Bacteria</taxon>
        <taxon>Pseudomonadati</taxon>
        <taxon>Campylobacterota</taxon>
        <taxon>Epsilonproteobacteria</taxon>
        <taxon>Campylobacterales</taxon>
        <taxon>Sulfurimonadaceae</taxon>
        <taxon>Sulfurimonas</taxon>
    </lineage>
</organism>
<dbReference type="GO" id="GO:0005524">
    <property type="term" value="F:ATP binding"/>
    <property type="evidence" value="ECO:0007669"/>
    <property type="project" value="UniProtKB-KW"/>
</dbReference>
<reference evidence="2" key="1">
    <citation type="submission" date="2019-06" db="EMBL/GenBank/DDBJ databases">
        <title>Sulfurimonas gotlandica sp. nov., a chemoautotrophic and psychrotolerant epsilonproteobacterium isolated from a pelagic redoxcline, and an emended description of the genus Sulfurimonas.</title>
        <authorList>
            <person name="Wang S."/>
            <person name="Jiang L."/>
            <person name="Shao Z."/>
        </authorList>
    </citation>
    <scope>NUCLEOTIDE SEQUENCE [LARGE SCALE GENOMIC DNA]</scope>
    <source>
        <strain evidence="2">1-1N</strain>
    </source>
</reference>
<evidence type="ECO:0000313" key="2">
    <source>
        <dbReference type="Proteomes" id="UP000326061"/>
    </source>
</evidence>
<dbReference type="AlphaFoldDB" id="A0AAJ4A2B0"/>
<accession>A0AAJ4A2B0</accession>
<dbReference type="KEGG" id="suln:FJR47_01050"/>